<protein>
    <submittedName>
        <fullName evidence="3">Uncharacterized protein</fullName>
    </submittedName>
</protein>
<evidence type="ECO:0000256" key="1">
    <source>
        <dbReference type="SAM" id="MobiDB-lite"/>
    </source>
</evidence>
<keyword evidence="2" id="KW-0732">Signal</keyword>
<feature type="compositionally biased region" description="Low complexity" evidence="1">
    <location>
        <begin position="162"/>
        <end position="173"/>
    </location>
</feature>
<proteinExistence type="predicted"/>
<organism evidence="3 4">
    <name type="scientific">Eimeria mitis</name>
    <dbReference type="NCBI Taxonomy" id="44415"/>
    <lineage>
        <taxon>Eukaryota</taxon>
        <taxon>Sar</taxon>
        <taxon>Alveolata</taxon>
        <taxon>Apicomplexa</taxon>
        <taxon>Conoidasida</taxon>
        <taxon>Coccidia</taxon>
        <taxon>Eucoccidiorida</taxon>
        <taxon>Eimeriorina</taxon>
        <taxon>Eimeriidae</taxon>
        <taxon>Eimeria</taxon>
    </lineage>
</organism>
<feature type="signal peptide" evidence="2">
    <location>
        <begin position="1"/>
        <end position="19"/>
    </location>
</feature>
<dbReference type="EMBL" id="HG732424">
    <property type="protein sequence ID" value="CDJ35731.1"/>
    <property type="molecule type" value="Genomic_DNA"/>
</dbReference>
<dbReference type="AlphaFoldDB" id="U6KG10"/>
<evidence type="ECO:0000313" key="3">
    <source>
        <dbReference type="EMBL" id="CDJ35731.1"/>
    </source>
</evidence>
<keyword evidence="4" id="KW-1185">Reference proteome</keyword>
<feature type="region of interest" description="Disordered" evidence="1">
    <location>
        <begin position="146"/>
        <end position="180"/>
    </location>
</feature>
<dbReference type="Proteomes" id="UP000030744">
    <property type="component" value="Unassembled WGS sequence"/>
</dbReference>
<gene>
    <name evidence="3" type="ORF">EMH_0100360</name>
</gene>
<reference evidence="3" key="1">
    <citation type="submission" date="2013-10" db="EMBL/GenBank/DDBJ databases">
        <title>Genomic analysis of the causative agents of coccidiosis in chickens.</title>
        <authorList>
            <person name="Reid A.J."/>
            <person name="Blake D."/>
            <person name="Billington K."/>
            <person name="Browne H."/>
            <person name="Dunn M."/>
            <person name="Hung S."/>
            <person name="Kawahara F."/>
            <person name="Miranda-Saavedra D."/>
            <person name="Mourier T."/>
            <person name="Nagra H."/>
            <person name="Otto T.D."/>
            <person name="Rawlings N."/>
            <person name="Sanchez A."/>
            <person name="Sanders M."/>
            <person name="Subramaniam C."/>
            <person name="Tay Y."/>
            <person name="Dear P."/>
            <person name="Doerig C."/>
            <person name="Gruber A."/>
            <person name="Parkinson J."/>
            <person name="Shirley M."/>
            <person name="Wan K.L."/>
            <person name="Berriman M."/>
            <person name="Tomley F."/>
            <person name="Pain A."/>
        </authorList>
    </citation>
    <scope>NUCLEOTIDE SEQUENCE [LARGE SCALE GENOMIC DNA]</scope>
    <source>
        <strain evidence="3">Houghton</strain>
    </source>
</reference>
<feature type="chain" id="PRO_5004671576" evidence="2">
    <location>
        <begin position="20"/>
        <end position="211"/>
    </location>
</feature>
<sequence>MRSLLLLLCHYTPLQHLKAAATAAAIPVYIHLLQQQNALQWHCTLSTYRTLLLLERAVCSQQQQQQQQPAVTSAASTPGQGQHQYQQQQQQQQSAVWPLSGVAPSFAYWNGYGPNFGGPSLHELYAHLDRAMLTFLNRRALMPVQEGGSTVHPKQQKEQVQHEQQQQQQQQQQRLLEGNGPGPVFSLAPVDCLPQCPFVDRLGLSLDWQQQ</sequence>
<evidence type="ECO:0000313" key="4">
    <source>
        <dbReference type="Proteomes" id="UP000030744"/>
    </source>
</evidence>
<reference evidence="3" key="2">
    <citation type="submission" date="2013-10" db="EMBL/GenBank/DDBJ databases">
        <authorList>
            <person name="Aslett M."/>
        </authorList>
    </citation>
    <scope>NUCLEOTIDE SEQUENCE [LARGE SCALE GENOMIC DNA]</scope>
    <source>
        <strain evidence="3">Houghton</strain>
    </source>
</reference>
<dbReference type="OrthoDB" id="347079at2759"/>
<name>U6KG10_9EIME</name>
<dbReference type="GeneID" id="60404914"/>
<dbReference type="VEuPathDB" id="ToxoDB:EMH_0100360"/>
<dbReference type="RefSeq" id="XP_037878020.1">
    <property type="nucleotide sequence ID" value="XM_038022166.1"/>
</dbReference>
<evidence type="ECO:0000256" key="2">
    <source>
        <dbReference type="SAM" id="SignalP"/>
    </source>
</evidence>
<accession>U6KG10</accession>